<evidence type="ECO:0000256" key="1">
    <source>
        <dbReference type="SAM" id="Phobius"/>
    </source>
</evidence>
<gene>
    <name evidence="2" type="ordered locus">Lbys_1048</name>
</gene>
<evidence type="ECO:0000313" key="3">
    <source>
        <dbReference type="Proteomes" id="UP000007435"/>
    </source>
</evidence>
<dbReference type="AlphaFoldDB" id="E4RST6"/>
<dbReference type="HOGENOM" id="CLU_1320165_0_0_10"/>
<protein>
    <submittedName>
        <fullName evidence="2">Uncharacterized protein</fullName>
    </submittedName>
</protein>
<dbReference type="Proteomes" id="UP000007435">
    <property type="component" value="Chromosome"/>
</dbReference>
<dbReference type="eggNOG" id="ENOG5032VQH">
    <property type="taxonomic scope" value="Bacteria"/>
</dbReference>
<sequence length="213" mass="25160">MNFDRTKYKVYTWKNWMMLHWILNPGLIINELILGQRVPKVTLEERTSNKSRFERGIVPCPHCETLHDGRTWSTENGTAFKNWFGLYCNKCGKIIPCLINVFSFLVLILTYPIWGWFKNKMKKNWLEKQPQRFKNIKFEKVPNPYDKKSWIKTGLGWGLFMFIMISIVFPLFDGSEINIKTILIGVVIWTISGLLFGYTMKLFFNATINKQSK</sequence>
<dbReference type="OrthoDB" id="1116391at2"/>
<keyword evidence="1" id="KW-1133">Transmembrane helix</keyword>
<proteinExistence type="predicted"/>
<organism evidence="2 3">
    <name type="scientific">Leadbetterella byssophila (strain DSM 17132 / JCM 16389 / KACC 11308 / NBRC 106382 / 4M15)</name>
    <dbReference type="NCBI Taxonomy" id="649349"/>
    <lineage>
        <taxon>Bacteria</taxon>
        <taxon>Pseudomonadati</taxon>
        <taxon>Bacteroidota</taxon>
        <taxon>Cytophagia</taxon>
        <taxon>Cytophagales</taxon>
        <taxon>Leadbetterellaceae</taxon>
        <taxon>Leadbetterella</taxon>
    </lineage>
</organism>
<feature type="transmembrane region" description="Helical" evidence="1">
    <location>
        <begin position="98"/>
        <end position="117"/>
    </location>
</feature>
<evidence type="ECO:0000313" key="2">
    <source>
        <dbReference type="EMBL" id="ADQ16775.1"/>
    </source>
</evidence>
<keyword evidence="1" id="KW-0812">Transmembrane</keyword>
<dbReference type="RefSeq" id="WP_013407826.1">
    <property type="nucleotide sequence ID" value="NC_014655.1"/>
</dbReference>
<feature type="transmembrane region" description="Helical" evidence="1">
    <location>
        <begin position="184"/>
        <end position="204"/>
    </location>
</feature>
<name>E4RST6_LEAB4</name>
<dbReference type="EMBL" id="CP002305">
    <property type="protein sequence ID" value="ADQ16775.1"/>
    <property type="molecule type" value="Genomic_DNA"/>
</dbReference>
<feature type="transmembrane region" description="Helical" evidence="1">
    <location>
        <begin position="154"/>
        <end position="172"/>
    </location>
</feature>
<keyword evidence="1" id="KW-0472">Membrane</keyword>
<reference evidence="2 3" key="2">
    <citation type="journal article" date="2011" name="Stand. Genomic Sci.">
        <title>Complete genome sequence of Leadbetterella byssophila type strain (4M15).</title>
        <authorList>
            <person name="Abt B."/>
            <person name="Teshima H."/>
            <person name="Lucas S."/>
            <person name="Lapidus A."/>
            <person name="Del Rio T.G."/>
            <person name="Nolan M."/>
            <person name="Tice H."/>
            <person name="Cheng J.F."/>
            <person name="Pitluck S."/>
            <person name="Liolios K."/>
            <person name="Pagani I."/>
            <person name="Ivanova N."/>
            <person name="Mavromatis K."/>
            <person name="Pati A."/>
            <person name="Tapia R."/>
            <person name="Han C."/>
            <person name="Goodwin L."/>
            <person name="Chen A."/>
            <person name="Palaniappan K."/>
            <person name="Land M."/>
            <person name="Hauser L."/>
            <person name="Chang Y.J."/>
            <person name="Jeffries C.D."/>
            <person name="Rohde M."/>
            <person name="Goker M."/>
            <person name="Tindall B.J."/>
            <person name="Detter J.C."/>
            <person name="Woyke T."/>
            <person name="Bristow J."/>
            <person name="Eisen J.A."/>
            <person name="Markowitz V."/>
            <person name="Hugenholtz P."/>
            <person name="Klenk H.P."/>
            <person name="Kyrpides N.C."/>
        </authorList>
    </citation>
    <scope>NUCLEOTIDE SEQUENCE [LARGE SCALE GENOMIC DNA]</scope>
    <source>
        <strain evidence="3">DSM 17132 / JCM 16389 / KACC 11308 / NBRC 106382 / 4M15</strain>
    </source>
</reference>
<reference key="1">
    <citation type="submission" date="2010-11" db="EMBL/GenBank/DDBJ databases">
        <title>The complete genome of Leadbetterella byssophila DSM 17132.</title>
        <authorList>
            <consortium name="US DOE Joint Genome Institute (JGI-PGF)"/>
            <person name="Lucas S."/>
            <person name="Copeland A."/>
            <person name="Lapidus A."/>
            <person name="Glavina del Rio T."/>
            <person name="Dalin E."/>
            <person name="Tice H."/>
            <person name="Bruce D."/>
            <person name="Goodwin L."/>
            <person name="Pitluck S."/>
            <person name="Kyrpides N."/>
            <person name="Mavromatis K."/>
            <person name="Ivanova N."/>
            <person name="Teshima H."/>
            <person name="Brettin T."/>
            <person name="Detter J.C."/>
            <person name="Han C."/>
            <person name="Tapia R."/>
            <person name="Land M."/>
            <person name="Hauser L."/>
            <person name="Markowitz V."/>
            <person name="Cheng J.-F."/>
            <person name="Hugenholtz P."/>
            <person name="Woyke T."/>
            <person name="Wu D."/>
            <person name="Tindall B."/>
            <person name="Pomrenke H.G."/>
            <person name="Brambilla E."/>
            <person name="Klenk H.-P."/>
            <person name="Eisen J.A."/>
        </authorList>
    </citation>
    <scope>NUCLEOTIDE SEQUENCE [LARGE SCALE GENOMIC DNA]</scope>
    <source>
        <strain>DSM 17132</strain>
    </source>
</reference>
<dbReference type="KEGG" id="lby:Lbys_1048"/>
<accession>E4RST6</accession>
<keyword evidence="3" id="KW-1185">Reference proteome</keyword>